<evidence type="ECO:0000313" key="15">
    <source>
        <dbReference type="EMBL" id="QIM09358.1"/>
    </source>
</evidence>
<proteinExistence type="predicted"/>
<reference evidence="2" key="1">
    <citation type="journal article" date="2016" name="Genome Announc.">
        <title>Complete genome sequence of an African swine fever virus isolate from Sardinia, Italy.</title>
        <authorList>
            <person name="Granberg F."/>
            <person name="Torresi C."/>
            <person name="Oggiano A."/>
            <person name="Malmberg M."/>
            <person name="Iscaro C."/>
            <person name="De Mia G.M."/>
            <person name="Sandor B."/>
        </authorList>
    </citation>
    <scope>NUCLEOTIDE SEQUENCE [LARGE SCALE GENOMIC DNA]</scope>
    <source>
        <strain evidence="2">47/Ss/2008</strain>
    </source>
</reference>
<dbReference type="EMBL" id="MN270973">
    <property type="protein sequence ID" value="QIM07725.1"/>
    <property type="molecule type" value="Genomic_DNA"/>
</dbReference>
<dbReference type="Proteomes" id="UP000501990">
    <property type="component" value="Segment"/>
</dbReference>
<feature type="transmembrane region" description="Helical" evidence="1">
    <location>
        <begin position="70"/>
        <end position="92"/>
    </location>
</feature>
<protein>
    <submittedName>
        <fullName evidence="2">Uncharacterized protein</fullName>
    </submittedName>
</protein>
<dbReference type="Proteomes" id="UP000500872">
    <property type="component" value="Segment"/>
</dbReference>
<name>A0A3G1EV32_ASF</name>
<dbReference type="KEGG" id="vg:41902171"/>
<reference evidence="16 18" key="3">
    <citation type="journal article" date="2020" name="Transbound. Emerg. Dis.">
        <title>The evolution of African swine fever virus in Sardinia (1978 to 2014) as revealed by whole genome sequencing and comparative analysis.</title>
        <authorList>
            <person name="Torresi C."/>
            <person name="Fiori M."/>
            <person name="Bertolotti L."/>
            <person name="Floris M."/>
            <person name="Colitti B."/>
            <person name="Giammarioli M."/>
            <person name="Dei Giudici S."/>
            <person name="Oggiano A."/>
            <person name="Malmberg M."/>
            <person name="De Mia G.M."/>
            <person name="Belak S."/>
            <person name="Granberg F."/>
        </authorList>
    </citation>
    <scope>NUCLEOTIDE SEQUENCE [LARGE SCALE GENOMIC DNA]</scope>
    <source>
        <strain evidence="6">139/Nu/1981</strain>
        <strain evidence="7">140/Or/1985</strain>
        <strain evidence="9">141/Nu/1990</strain>
        <strain evidence="10">142/Nu/1995</strain>
        <strain evidence="15">22653/Ca/2014</strain>
        <strain evidence="12">26/Ss/2004</strain>
        <strain evidence="4">56/Ca/1978</strain>
        <strain evidence="5">57/Ca/1979</strain>
        <strain evidence="11">60/Nu/1997</strain>
        <strain evidence="13">72407/Ss/2005</strain>
        <strain evidence="8">85/Ca/1985</strain>
        <strain evidence="14">97/Ot/2012</strain>
    </source>
</reference>
<dbReference type="EMBL" id="MN913970">
    <property type="protein sequence ID" value="QID21276.1"/>
    <property type="molecule type" value="Genomic_DNA"/>
</dbReference>
<dbReference type="Proteomes" id="UP000501487">
    <property type="component" value="Segment"/>
</dbReference>
<evidence type="ECO:0000313" key="13">
    <source>
        <dbReference type="EMBL" id="QIM08892.1"/>
    </source>
</evidence>
<dbReference type="Proteomes" id="UP000503066">
    <property type="component" value="Genome"/>
</dbReference>
<feature type="transmembrane region" description="Helical" evidence="1">
    <location>
        <begin position="41"/>
        <end position="58"/>
    </location>
</feature>
<dbReference type="EMBL" id="KX354450">
    <property type="protein sequence ID" value="AOO54451.1"/>
    <property type="molecule type" value="Genomic_DNA"/>
</dbReference>
<organismHost>
    <name type="scientific">Phacochoerus aethiopicus</name>
    <name type="common">Warthog</name>
    <dbReference type="NCBI Taxonomy" id="85517"/>
</organismHost>
<dbReference type="EMBL" id="MN270980">
    <property type="protein sequence ID" value="QIM09358.1"/>
    <property type="molecule type" value="Genomic_DNA"/>
</dbReference>
<dbReference type="Proteomes" id="UP000500898">
    <property type="component" value="Segment"/>
</dbReference>
<dbReference type="EMBL" id="MN270969">
    <property type="protein sequence ID" value="QIM06787.1"/>
    <property type="molecule type" value="Genomic_DNA"/>
</dbReference>
<evidence type="ECO:0000313" key="12">
    <source>
        <dbReference type="EMBL" id="QIM08659.1"/>
    </source>
</evidence>
<evidence type="ECO:0000313" key="8">
    <source>
        <dbReference type="EMBL" id="QIM07725.1"/>
    </source>
</evidence>
<organismHost>
    <name type="scientific">Potamochoerus larvatus</name>
    <name type="common">Bushpig</name>
    <dbReference type="NCBI Taxonomy" id="273792"/>
</organismHost>
<evidence type="ECO:0000313" key="14">
    <source>
        <dbReference type="EMBL" id="QIM09125.1"/>
    </source>
</evidence>
<dbReference type="RefSeq" id="YP_009703363.1">
    <property type="nucleotide sequence ID" value="NC_044955.1"/>
</dbReference>
<evidence type="ECO:0000313" key="9">
    <source>
        <dbReference type="EMBL" id="QIM07958.1"/>
    </source>
</evidence>
<organism evidence="2">
    <name type="scientific">African swine fever virus</name>
    <name type="common">ASFV</name>
    <dbReference type="NCBI Taxonomy" id="10497"/>
    <lineage>
        <taxon>Viruses</taxon>
        <taxon>Varidnaviria</taxon>
        <taxon>Bamfordvirae</taxon>
        <taxon>Nucleocytoviricota</taxon>
        <taxon>Pokkesviricetes</taxon>
        <taxon>Asfuvirales</taxon>
        <taxon>Asfarviridae</taxon>
        <taxon>Asfivirus</taxon>
        <taxon>Asfivirus haemorrhagiae</taxon>
    </lineage>
</organism>
<sequence>MLFNIMVVLFNSKRIHQFAISSGGCSRGWFSRKSVIHSTSLAKSGYITFFFVLEYVSYNRCHCSINRSNVISSMLLAISCAYVLFVSTSGFFRRKSISEDCSASTGFALKISWGRTIPDLLVPPATDRWWESSIYCVKGSDTDCAARIPTASP</sequence>
<dbReference type="EMBL" id="MN270972">
    <property type="protein sequence ID" value="QIM07492.1"/>
    <property type="molecule type" value="Genomic_DNA"/>
</dbReference>
<organismHost>
    <name type="scientific">Ornithodoros</name>
    <name type="common">relapsing fever ticks</name>
    <dbReference type="NCBI Taxonomy" id="6937"/>
</organismHost>
<keyword evidence="1" id="KW-1133">Transmembrane helix</keyword>
<dbReference type="EMBL" id="MN270977">
    <property type="protein sequence ID" value="QIM08659.1"/>
    <property type="molecule type" value="Genomic_DNA"/>
</dbReference>
<evidence type="ECO:0000313" key="4">
    <source>
        <dbReference type="EMBL" id="QIM06787.1"/>
    </source>
</evidence>
<dbReference type="EMBL" id="MN270978">
    <property type="protein sequence ID" value="QIM08892.1"/>
    <property type="molecule type" value="Genomic_DNA"/>
</dbReference>
<dbReference type="GeneID" id="41902171"/>
<organismHost>
    <name type="scientific">Phacochoerus africanus</name>
    <name type="common">Warthog</name>
    <dbReference type="NCBI Taxonomy" id="41426"/>
</organismHost>
<dbReference type="Proteomes" id="UP000500690">
    <property type="component" value="Segment"/>
</dbReference>
<evidence type="ECO:0000313" key="5">
    <source>
        <dbReference type="EMBL" id="QIM07022.1"/>
    </source>
</evidence>
<evidence type="ECO:0000313" key="16">
    <source>
        <dbReference type="Proteomes" id="UP000500690"/>
    </source>
</evidence>
<organismHost>
    <name type="scientific">Sus scrofa</name>
    <name type="common">Pig</name>
    <dbReference type="NCBI Taxonomy" id="9823"/>
</organismHost>
<keyword evidence="1" id="KW-0472">Membrane</keyword>
<evidence type="ECO:0000256" key="1">
    <source>
        <dbReference type="SAM" id="Phobius"/>
    </source>
</evidence>
<reference evidence="17" key="4">
    <citation type="submission" date="2020-01" db="EMBL/GenBank/DDBJ databases">
        <authorList>
            <person name="Chastagner A."/>
            <person name="Le Potier M.-F."/>
            <person name="Pereira de Oliveira R."/>
        </authorList>
    </citation>
    <scope>NUCLEOTIDE SEQUENCE [LARGE SCALE GENOMIC DNA]</scope>
    <source>
        <strain evidence="17">Liv13/33</strain>
    </source>
</reference>
<evidence type="ECO:0000313" key="7">
    <source>
        <dbReference type="EMBL" id="QIM07492.1"/>
    </source>
</evidence>
<dbReference type="Proteomes" id="UP000266411">
    <property type="component" value="Segment"/>
</dbReference>
<evidence type="ECO:0000313" key="3">
    <source>
        <dbReference type="EMBL" id="QID21276.1"/>
    </source>
</evidence>
<evidence type="ECO:0000313" key="10">
    <source>
        <dbReference type="EMBL" id="QIM08193.1"/>
    </source>
</evidence>
<dbReference type="EMBL" id="MN270970">
    <property type="protein sequence ID" value="QIM07022.1"/>
    <property type="molecule type" value="Genomic_DNA"/>
</dbReference>
<evidence type="ECO:0000313" key="2">
    <source>
        <dbReference type="EMBL" id="AOO54451.1"/>
    </source>
</evidence>
<dbReference type="Proteomes" id="UP000501235">
    <property type="component" value="Segment"/>
</dbReference>
<dbReference type="Proteomes" id="UP000502885">
    <property type="component" value="Segment"/>
</dbReference>
<reference evidence="3" key="2">
    <citation type="journal article" date="2020" name="Microbiol. Resour. Announc.">
        <title>Coding-Complete Genome Sequence of an African Swine Fever Virus Strain Liv13/33 Isolate from Experimental Transmission between Pigs and Ornithodoros moubata Ticks.</title>
        <authorList>
            <person name="Chastagner A."/>
            <person name="Pereira de Oliveira R."/>
            <person name="Hutet E."/>
            <person name="Le Dimna M."/>
            <person name="Paboeuf F."/>
            <person name="Lucas P."/>
            <person name="Blanchard Y."/>
            <person name="Dixon L."/>
            <person name="Vial L."/>
            <person name="Le Potier M.F."/>
        </authorList>
    </citation>
    <scope>NUCLEOTIDE SEQUENCE</scope>
    <source>
        <strain evidence="3">Liv13/33</strain>
    </source>
</reference>
<dbReference type="Proteomes" id="UP000501465">
    <property type="component" value="Segment"/>
</dbReference>
<dbReference type="EMBL" id="MN270979">
    <property type="protein sequence ID" value="QIM09125.1"/>
    <property type="molecule type" value="Genomic_DNA"/>
</dbReference>
<organismHost>
    <name type="scientific">Ornithodoros moubata</name>
    <name type="common">Soft tick</name>
    <name type="synonym">Argasid tick</name>
    <dbReference type="NCBI Taxonomy" id="6938"/>
</organismHost>
<dbReference type="Proteomes" id="UP000503294">
    <property type="component" value="Segment"/>
</dbReference>
<evidence type="ECO:0000313" key="18">
    <source>
        <dbReference type="Proteomes" id="UP000500898"/>
    </source>
</evidence>
<evidence type="ECO:0000313" key="11">
    <source>
        <dbReference type="EMBL" id="QIM08426.1"/>
    </source>
</evidence>
<dbReference type="Proteomes" id="UP000502695">
    <property type="component" value="Segment"/>
</dbReference>
<dbReference type="EMBL" id="MN270971">
    <property type="protein sequence ID" value="QIM07257.1"/>
    <property type="molecule type" value="Genomic_DNA"/>
</dbReference>
<gene>
    <name evidence="2" type="primary">URF40</name>
    <name evidence="4" type="synonym">URF040</name>
    <name evidence="2" type="ORF">AFSV47Ss_0146</name>
</gene>
<accession>A0A3G1EV32</accession>
<dbReference type="Proteomes" id="UP000501683">
    <property type="component" value="Segment"/>
</dbReference>
<dbReference type="EMBL" id="MN270976">
    <property type="protein sequence ID" value="QIM08426.1"/>
    <property type="molecule type" value="Genomic_DNA"/>
</dbReference>
<keyword evidence="1" id="KW-0812">Transmembrane</keyword>
<dbReference type="EMBL" id="MN270975">
    <property type="protein sequence ID" value="QIM08193.1"/>
    <property type="molecule type" value="Genomic_DNA"/>
</dbReference>
<evidence type="ECO:0000313" key="17">
    <source>
        <dbReference type="Proteomes" id="UP000500872"/>
    </source>
</evidence>
<dbReference type="Proteomes" id="UP000502933">
    <property type="component" value="Segment"/>
</dbReference>
<evidence type="ECO:0000313" key="6">
    <source>
        <dbReference type="EMBL" id="QIM07257.1"/>
    </source>
</evidence>
<dbReference type="EMBL" id="MN270974">
    <property type="protein sequence ID" value="QIM07958.1"/>
    <property type="molecule type" value="Genomic_DNA"/>
</dbReference>